<feature type="transmembrane region" description="Helical" evidence="5">
    <location>
        <begin position="88"/>
        <end position="110"/>
    </location>
</feature>
<gene>
    <name evidence="8" type="ORF">ENW73_06020</name>
</gene>
<organism evidence="8">
    <name type="scientific">candidate division WOR-3 bacterium</name>
    <dbReference type="NCBI Taxonomy" id="2052148"/>
    <lineage>
        <taxon>Bacteria</taxon>
        <taxon>Bacteria division WOR-3</taxon>
    </lineage>
</organism>
<reference evidence="8" key="1">
    <citation type="journal article" date="2020" name="mSystems">
        <title>Genome- and Community-Level Interaction Insights into Carbon Utilization and Element Cycling Functions of Hydrothermarchaeota in Hydrothermal Sediment.</title>
        <authorList>
            <person name="Zhou Z."/>
            <person name="Liu Y."/>
            <person name="Xu W."/>
            <person name="Pan J."/>
            <person name="Luo Z.H."/>
            <person name="Li M."/>
        </authorList>
    </citation>
    <scope>NUCLEOTIDE SEQUENCE [LARGE SCALE GENOMIC DNA]</scope>
    <source>
        <strain evidence="8">SpSt-876</strain>
    </source>
</reference>
<evidence type="ECO:0000313" key="8">
    <source>
        <dbReference type="EMBL" id="HHS52405.1"/>
    </source>
</evidence>
<accession>A0A7C6A9D1</accession>
<evidence type="ECO:0000256" key="4">
    <source>
        <dbReference type="ARBA" id="ARBA00023136"/>
    </source>
</evidence>
<protein>
    <submittedName>
        <fullName evidence="8">NINE protein</fullName>
    </submittedName>
</protein>
<keyword evidence="4 5" id="KW-0472">Membrane</keyword>
<comment type="subcellular location">
    <subcellularLocation>
        <location evidence="1">Membrane</location>
        <topology evidence="1">Multi-pass membrane protein</topology>
    </subcellularLocation>
</comment>
<evidence type="ECO:0000256" key="5">
    <source>
        <dbReference type="SAM" id="Phobius"/>
    </source>
</evidence>
<feature type="transmembrane region" description="Helical" evidence="5">
    <location>
        <begin position="62"/>
        <end position="82"/>
    </location>
</feature>
<evidence type="ECO:0000256" key="1">
    <source>
        <dbReference type="ARBA" id="ARBA00004141"/>
    </source>
</evidence>
<feature type="domain" description="DZANK-type" evidence="7">
    <location>
        <begin position="3"/>
        <end position="49"/>
    </location>
</feature>
<dbReference type="PANTHER" id="PTHR21016:SF25">
    <property type="entry name" value="TM2 DOMAIN-CONTAINING PROTEIN DDB_G0277895-RELATED"/>
    <property type="match status" value="1"/>
</dbReference>
<dbReference type="Pfam" id="PF12773">
    <property type="entry name" value="DZR"/>
    <property type="match status" value="1"/>
</dbReference>
<dbReference type="GO" id="GO:0016020">
    <property type="term" value="C:membrane"/>
    <property type="evidence" value="ECO:0007669"/>
    <property type="project" value="UniProtKB-SubCell"/>
</dbReference>
<evidence type="ECO:0000259" key="6">
    <source>
        <dbReference type="Pfam" id="PF05154"/>
    </source>
</evidence>
<comment type="caution">
    <text evidence="8">The sequence shown here is derived from an EMBL/GenBank/DDBJ whole genome shotgun (WGS) entry which is preliminary data.</text>
</comment>
<dbReference type="InterPro" id="IPR025874">
    <property type="entry name" value="DZR"/>
</dbReference>
<proteinExistence type="predicted"/>
<evidence type="ECO:0000256" key="3">
    <source>
        <dbReference type="ARBA" id="ARBA00022989"/>
    </source>
</evidence>
<dbReference type="AlphaFoldDB" id="A0A7C6A9D1"/>
<dbReference type="InterPro" id="IPR050932">
    <property type="entry name" value="TM2D1-3-like"/>
</dbReference>
<name>A0A7C6A9D1_UNCW3</name>
<feature type="domain" description="TM2" evidence="6">
    <location>
        <begin position="59"/>
        <end position="107"/>
    </location>
</feature>
<keyword evidence="3 5" id="KW-1133">Transmembrane helix</keyword>
<dbReference type="PANTHER" id="PTHR21016">
    <property type="entry name" value="BETA-AMYLOID BINDING PROTEIN-RELATED"/>
    <property type="match status" value="1"/>
</dbReference>
<dbReference type="Pfam" id="PF05154">
    <property type="entry name" value="TM2"/>
    <property type="match status" value="1"/>
</dbReference>
<sequence>MYCRTCGKEVAETAEICVSCGSRPLSGTKYCQNCGAETSPEAEVCIKCGVKLITKAKGGKDWLTALLFSIFLGYIGVDRFYLGYIGLGILKLLTWGGLGIWYIIDLILIATNKLKDSEGRELVKK</sequence>
<evidence type="ECO:0000256" key="2">
    <source>
        <dbReference type="ARBA" id="ARBA00022692"/>
    </source>
</evidence>
<evidence type="ECO:0000259" key="7">
    <source>
        <dbReference type="Pfam" id="PF12773"/>
    </source>
</evidence>
<keyword evidence="2 5" id="KW-0812">Transmembrane</keyword>
<dbReference type="EMBL" id="DTLI01000143">
    <property type="protein sequence ID" value="HHS52405.1"/>
    <property type="molecule type" value="Genomic_DNA"/>
</dbReference>
<dbReference type="InterPro" id="IPR007829">
    <property type="entry name" value="TM2"/>
</dbReference>